<name>A0A8H3L1S0_9GLOM</name>
<protein>
    <recommendedName>
        <fullName evidence="1">Tc1-like transposase DDE domain-containing protein</fullName>
    </recommendedName>
</protein>
<dbReference type="PANTHER" id="PTHR46564">
    <property type="entry name" value="TRANSPOSASE"/>
    <property type="match status" value="1"/>
</dbReference>
<dbReference type="AlphaFoldDB" id="A0A8H3L1S0"/>
<dbReference type="EMBL" id="BLAL01000043">
    <property type="protein sequence ID" value="GES79029.1"/>
    <property type="molecule type" value="Genomic_DNA"/>
</dbReference>
<reference evidence="2" key="1">
    <citation type="submission" date="2019-10" db="EMBL/GenBank/DDBJ databases">
        <title>Conservation and host-specific expression of non-tandemly repeated heterogenous ribosome RNA gene in arbuscular mycorrhizal fungi.</title>
        <authorList>
            <person name="Maeda T."/>
            <person name="Kobayashi Y."/>
            <person name="Nakagawa T."/>
            <person name="Ezawa T."/>
            <person name="Yamaguchi K."/>
            <person name="Bino T."/>
            <person name="Nishimoto Y."/>
            <person name="Shigenobu S."/>
            <person name="Kawaguchi M."/>
        </authorList>
    </citation>
    <scope>NUCLEOTIDE SEQUENCE</scope>
    <source>
        <strain evidence="2">HR1</strain>
    </source>
</reference>
<accession>A0A8H3L1S0</accession>
<feature type="domain" description="Tc1-like transposase DDE" evidence="1">
    <location>
        <begin position="120"/>
        <end position="252"/>
    </location>
</feature>
<evidence type="ECO:0000313" key="2">
    <source>
        <dbReference type="EMBL" id="GES79029.1"/>
    </source>
</evidence>
<dbReference type="GO" id="GO:0003676">
    <property type="term" value="F:nucleic acid binding"/>
    <property type="evidence" value="ECO:0007669"/>
    <property type="project" value="InterPro"/>
</dbReference>
<dbReference type="Gene3D" id="3.30.420.10">
    <property type="entry name" value="Ribonuclease H-like superfamily/Ribonuclease H"/>
    <property type="match status" value="1"/>
</dbReference>
<evidence type="ECO:0000259" key="1">
    <source>
        <dbReference type="Pfam" id="PF13358"/>
    </source>
</evidence>
<dbReference type="Gene3D" id="1.10.10.10">
    <property type="entry name" value="Winged helix-like DNA-binding domain superfamily/Winged helix DNA-binding domain"/>
    <property type="match status" value="1"/>
</dbReference>
<proteinExistence type="predicted"/>
<dbReference type="InterPro" id="IPR009057">
    <property type="entry name" value="Homeodomain-like_sf"/>
</dbReference>
<sequence length="253" mass="29668">MPQKFSEDLCWRIIYFYTDGLSTIDIANTLYVSKSFVNKIKRRYNRWTCVKNPFKGVPDHELAYEMEHLTKKRASIAALWRSLQYLGIIHKKLYKAALERNDIIRAYYLGVIDENYTSNQLIFIDESAKDERSLSRLYGYSSRNVRAHKKVVFVQGRRYTILPALTLEEFVAVDIFEGSCDRKRFVDFILDQVLPIMNPYPNDNSVIIMDNIRIYHDEELIVLLRGLGCHVVFLPPYSPDYNPIEMAFSIIKS</sequence>
<dbReference type="Pfam" id="PF13358">
    <property type="entry name" value="DDE_3"/>
    <property type="match status" value="1"/>
</dbReference>
<gene>
    <name evidence="2" type="ORF">RCL2_000634300</name>
</gene>
<evidence type="ECO:0000313" key="3">
    <source>
        <dbReference type="Proteomes" id="UP000615446"/>
    </source>
</evidence>
<organism evidence="2 3">
    <name type="scientific">Rhizophagus clarus</name>
    <dbReference type="NCBI Taxonomy" id="94130"/>
    <lineage>
        <taxon>Eukaryota</taxon>
        <taxon>Fungi</taxon>
        <taxon>Fungi incertae sedis</taxon>
        <taxon>Mucoromycota</taxon>
        <taxon>Glomeromycotina</taxon>
        <taxon>Glomeromycetes</taxon>
        <taxon>Glomerales</taxon>
        <taxon>Glomeraceae</taxon>
        <taxon>Rhizophagus</taxon>
    </lineage>
</organism>
<dbReference type="InterPro" id="IPR036397">
    <property type="entry name" value="RNaseH_sf"/>
</dbReference>
<dbReference type="OrthoDB" id="2142724at2759"/>
<dbReference type="InterPro" id="IPR038717">
    <property type="entry name" value="Tc1-like_DDE_dom"/>
</dbReference>
<dbReference type="PANTHER" id="PTHR46564:SF1">
    <property type="entry name" value="TRANSPOSASE"/>
    <property type="match status" value="1"/>
</dbReference>
<dbReference type="SUPFAM" id="SSF46689">
    <property type="entry name" value="Homeodomain-like"/>
    <property type="match status" value="1"/>
</dbReference>
<comment type="caution">
    <text evidence="2">The sequence shown here is derived from an EMBL/GenBank/DDBJ whole genome shotgun (WGS) entry which is preliminary data.</text>
</comment>
<dbReference type="InterPro" id="IPR036388">
    <property type="entry name" value="WH-like_DNA-bd_sf"/>
</dbReference>
<dbReference type="Proteomes" id="UP000615446">
    <property type="component" value="Unassembled WGS sequence"/>
</dbReference>